<dbReference type="Pfam" id="PF01609">
    <property type="entry name" value="DDE_Tnp_1"/>
    <property type="match status" value="1"/>
</dbReference>
<organism evidence="4 5">
    <name type="scientific">Streptomyces rameus</name>
    <dbReference type="NCBI Taxonomy" id="68261"/>
    <lineage>
        <taxon>Bacteria</taxon>
        <taxon>Bacillati</taxon>
        <taxon>Actinomycetota</taxon>
        <taxon>Actinomycetes</taxon>
        <taxon>Kitasatosporales</taxon>
        <taxon>Streptomycetaceae</taxon>
        <taxon>Streptomyces</taxon>
    </lineage>
</organism>
<gene>
    <name evidence="4" type="ORF">GCM10010521_22740</name>
</gene>
<proteinExistence type="predicted"/>
<evidence type="ECO:0000313" key="5">
    <source>
        <dbReference type="Proteomes" id="UP001500893"/>
    </source>
</evidence>
<protein>
    <recommendedName>
        <fullName evidence="6">Transposase</fullName>
    </recommendedName>
</protein>
<dbReference type="EMBL" id="BAAAVM010000026">
    <property type="protein sequence ID" value="GAA3136066.1"/>
    <property type="molecule type" value="Genomic_DNA"/>
</dbReference>
<feature type="domain" description="Insertion element IS402-like" evidence="3">
    <location>
        <begin position="7"/>
        <end position="62"/>
    </location>
</feature>
<name>A0ABP6N4Y0_9ACTN</name>
<dbReference type="RefSeq" id="WP_345049644.1">
    <property type="nucleotide sequence ID" value="NZ_BAAAVM010000026.1"/>
</dbReference>
<evidence type="ECO:0000259" key="2">
    <source>
        <dbReference type="Pfam" id="PF01609"/>
    </source>
</evidence>
<accession>A0ABP6N4Y0</accession>
<comment type="caution">
    <text evidence="4">The sequence shown here is derived from an EMBL/GenBank/DDBJ whole genome shotgun (WGS) entry which is preliminary data.</text>
</comment>
<feature type="region of interest" description="Disordered" evidence="1">
    <location>
        <begin position="231"/>
        <end position="284"/>
    </location>
</feature>
<dbReference type="Proteomes" id="UP001500893">
    <property type="component" value="Unassembled WGS sequence"/>
</dbReference>
<dbReference type="NCBIfam" id="NF033580">
    <property type="entry name" value="transpos_IS5_3"/>
    <property type="match status" value="1"/>
</dbReference>
<feature type="compositionally biased region" description="Basic and acidic residues" evidence="1">
    <location>
        <begin position="233"/>
        <end position="242"/>
    </location>
</feature>
<keyword evidence="5" id="KW-1185">Reference proteome</keyword>
<dbReference type="InterPro" id="IPR002559">
    <property type="entry name" value="Transposase_11"/>
</dbReference>
<feature type="domain" description="Transposase IS4-like" evidence="2">
    <location>
        <begin position="83"/>
        <end position="224"/>
    </location>
</feature>
<sequence length="284" mass="31292">MPTPAFETKAGGRPEKHPRREIVDAIRYVVDNGCKWRALPKDFPPWRTCYGFMARWAAAGVIGLIRDQLRKRIRREMGKAPGAVATVIDSQSIKAAETVGKDFRGYDAGKKINGRRRHLVVDTKGLPQFVMVTPADMTDRNAAKEVLFRLRLMHPEITIVWADSAYAGQLVTWAQIYLNLTIKTVSRPKDASGFVVLPPALGRRTFTRLGHARPSTRARLRAAHPALGIAHHLGRDHPHDPGESPAEAPAGADSQPPARPNETDHLGPDGEQCHQEVTGPGSRP</sequence>
<feature type="compositionally biased region" description="Basic and acidic residues" evidence="1">
    <location>
        <begin position="261"/>
        <end position="274"/>
    </location>
</feature>
<feature type="compositionally biased region" description="Low complexity" evidence="1">
    <location>
        <begin position="243"/>
        <end position="254"/>
    </location>
</feature>
<evidence type="ECO:0000259" key="3">
    <source>
        <dbReference type="Pfam" id="PF13340"/>
    </source>
</evidence>
<dbReference type="InterPro" id="IPR025161">
    <property type="entry name" value="IS402-like_dom"/>
</dbReference>
<dbReference type="PANTHER" id="PTHR30007:SF0">
    <property type="entry name" value="TRANSPOSASE"/>
    <property type="match status" value="1"/>
</dbReference>
<dbReference type="PANTHER" id="PTHR30007">
    <property type="entry name" value="PHP DOMAIN PROTEIN"/>
    <property type="match status" value="1"/>
</dbReference>
<evidence type="ECO:0000256" key="1">
    <source>
        <dbReference type="SAM" id="MobiDB-lite"/>
    </source>
</evidence>
<evidence type="ECO:0000313" key="4">
    <source>
        <dbReference type="EMBL" id="GAA3136066.1"/>
    </source>
</evidence>
<reference evidence="5" key="1">
    <citation type="journal article" date="2019" name="Int. J. Syst. Evol. Microbiol.">
        <title>The Global Catalogue of Microorganisms (GCM) 10K type strain sequencing project: providing services to taxonomists for standard genome sequencing and annotation.</title>
        <authorList>
            <consortium name="The Broad Institute Genomics Platform"/>
            <consortium name="The Broad Institute Genome Sequencing Center for Infectious Disease"/>
            <person name="Wu L."/>
            <person name="Ma J."/>
        </authorList>
    </citation>
    <scope>NUCLEOTIDE SEQUENCE [LARGE SCALE GENOMIC DNA]</scope>
    <source>
        <strain evidence="5">JCM 11574</strain>
    </source>
</reference>
<evidence type="ECO:0008006" key="6">
    <source>
        <dbReference type="Google" id="ProtNLM"/>
    </source>
</evidence>
<dbReference type="Pfam" id="PF13340">
    <property type="entry name" value="DUF4096"/>
    <property type="match status" value="1"/>
</dbReference>